<accession>A0A6A2Y3U2</accession>
<dbReference type="EMBL" id="VEPZ02001692">
    <property type="protein sequence ID" value="KAE8663044.1"/>
    <property type="molecule type" value="Genomic_DNA"/>
</dbReference>
<evidence type="ECO:0000313" key="2">
    <source>
        <dbReference type="Proteomes" id="UP000436088"/>
    </source>
</evidence>
<name>A0A6A2Y3U2_HIBSY</name>
<dbReference type="AlphaFoldDB" id="A0A6A2Y3U2"/>
<proteinExistence type="predicted"/>
<dbReference type="Proteomes" id="UP000436088">
    <property type="component" value="Unassembled WGS sequence"/>
</dbReference>
<organism evidence="1 2">
    <name type="scientific">Hibiscus syriacus</name>
    <name type="common">Rose of Sharon</name>
    <dbReference type="NCBI Taxonomy" id="106335"/>
    <lineage>
        <taxon>Eukaryota</taxon>
        <taxon>Viridiplantae</taxon>
        <taxon>Streptophyta</taxon>
        <taxon>Embryophyta</taxon>
        <taxon>Tracheophyta</taxon>
        <taxon>Spermatophyta</taxon>
        <taxon>Magnoliopsida</taxon>
        <taxon>eudicotyledons</taxon>
        <taxon>Gunneridae</taxon>
        <taxon>Pentapetalae</taxon>
        <taxon>rosids</taxon>
        <taxon>malvids</taxon>
        <taxon>Malvales</taxon>
        <taxon>Malvaceae</taxon>
        <taxon>Malvoideae</taxon>
        <taxon>Hibiscus</taxon>
    </lineage>
</organism>
<protein>
    <submittedName>
        <fullName evidence="1">Uncharacterized protein</fullName>
    </submittedName>
</protein>
<comment type="caution">
    <text evidence="1">The sequence shown here is derived from an EMBL/GenBank/DDBJ whole genome shotgun (WGS) entry which is preliminary data.</text>
</comment>
<keyword evidence="2" id="KW-1185">Reference proteome</keyword>
<sequence length="262" mass="30254">MMFISFGKVVTLDTTDNKVEFAKSTHQLLQSITIQFLHICFQRYAKTVEGNLCIIDPREKRQDIDTIMEHVSSRSFSSYSISGTHQEHTSGHSKEDHPSWNMSLVDPSPRVWFLGKPEAFPLHRVQGNKFIPSNPYQIPFRHSSRTYFWTLEGRPPFVFVNGKSSSVFHISFVYLMRLNKEAQLTFIYDNKNSMDLLLYMAPIAEVFLPPTMLITEENVISITLFLARDDIKISCGLVTHTKVLNNYERASPDQTSENNHMR</sequence>
<gene>
    <name evidence="1" type="ORF">F3Y22_tig00113123pilonHSYRG00138</name>
</gene>
<evidence type="ECO:0000313" key="1">
    <source>
        <dbReference type="EMBL" id="KAE8663044.1"/>
    </source>
</evidence>
<reference evidence="1" key="1">
    <citation type="submission" date="2019-09" db="EMBL/GenBank/DDBJ databases">
        <title>Draft genome information of white flower Hibiscus syriacus.</title>
        <authorList>
            <person name="Kim Y.-M."/>
        </authorList>
    </citation>
    <scope>NUCLEOTIDE SEQUENCE [LARGE SCALE GENOMIC DNA]</scope>
    <source>
        <strain evidence="1">YM2019G1</strain>
    </source>
</reference>